<evidence type="ECO:0000256" key="2">
    <source>
        <dbReference type="ARBA" id="ARBA00022723"/>
    </source>
</evidence>
<dbReference type="InterPro" id="IPR006879">
    <property type="entry name" value="YdjC-like"/>
</dbReference>
<sequence>MILILHDAGAIANVDAAIRDVVRRGGVSAVSVFGAGAWAEDMLRFLREKRVPAGIHLALGWRTKTFCAYQADHPGIGIRRGDGLARALAQWPEVDVISECEAQIEKFTRLAGGKPAFFDAHCFFLRAYPQVYDLLAERHGILPALQASDHYRGAAYRYVGKVYAHSLSASIAQVNKRKALDPTFAHVSTGEPAAWRFAYEALLAATTMEPVEMKRWPITKGVQA</sequence>
<dbReference type="GO" id="GO:0016787">
    <property type="term" value="F:hydrolase activity"/>
    <property type="evidence" value="ECO:0007669"/>
    <property type="project" value="UniProtKB-KW"/>
</dbReference>
<proteinExistence type="predicted"/>
<evidence type="ECO:0000313" key="6">
    <source>
        <dbReference type="EMBL" id="QJA46540.1"/>
    </source>
</evidence>
<name>A0A6H1ZH66_9ZZZZ</name>
<evidence type="ECO:0000313" key="7">
    <source>
        <dbReference type="EMBL" id="QJA62914.1"/>
    </source>
</evidence>
<dbReference type="EMBL" id="MT141485">
    <property type="protein sequence ID" value="QJA62914.1"/>
    <property type="molecule type" value="Genomic_DNA"/>
</dbReference>
<evidence type="ECO:0000256" key="1">
    <source>
        <dbReference type="ARBA" id="ARBA00001946"/>
    </source>
</evidence>
<dbReference type="AlphaFoldDB" id="A0A6H1ZH66"/>
<evidence type="ECO:0000256" key="4">
    <source>
        <dbReference type="ARBA" id="ARBA00022842"/>
    </source>
</evidence>
<protein>
    <submittedName>
        <fullName evidence="6">Putative YdjC-like protein</fullName>
    </submittedName>
</protein>
<dbReference type="GO" id="GO:0046872">
    <property type="term" value="F:metal ion binding"/>
    <property type="evidence" value="ECO:0007669"/>
    <property type="project" value="UniProtKB-KW"/>
</dbReference>
<reference evidence="6" key="1">
    <citation type="submission" date="2020-03" db="EMBL/GenBank/DDBJ databases">
        <title>The deep terrestrial virosphere.</title>
        <authorList>
            <person name="Holmfeldt K."/>
            <person name="Nilsson E."/>
            <person name="Simone D."/>
            <person name="Lopez-Fernandez M."/>
            <person name="Wu X."/>
            <person name="de Brujin I."/>
            <person name="Lundin D."/>
            <person name="Andersson A."/>
            <person name="Bertilsson S."/>
            <person name="Dopson M."/>
        </authorList>
    </citation>
    <scope>NUCLEOTIDE SEQUENCE</scope>
    <source>
        <strain evidence="7">MM415B00684</strain>
        <strain evidence="6">TM448A00447</strain>
        <strain evidence="8">TM448B00974</strain>
    </source>
</reference>
<keyword evidence="5" id="KW-0119">Carbohydrate metabolism</keyword>
<dbReference type="Pfam" id="PF04794">
    <property type="entry name" value="YdjC"/>
    <property type="match status" value="1"/>
</dbReference>
<organism evidence="6">
    <name type="scientific">viral metagenome</name>
    <dbReference type="NCBI Taxonomy" id="1070528"/>
    <lineage>
        <taxon>unclassified sequences</taxon>
        <taxon>metagenomes</taxon>
        <taxon>organismal metagenomes</taxon>
    </lineage>
</organism>
<keyword evidence="2" id="KW-0479">Metal-binding</keyword>
<dbReference type="EMBL" id="MT144682">
    <property type="protein sequence ID" value="QJH97325.1"/>
    <property type="molecule type" value="Genomic_DNA"/>
</dbReference>
<dbReference type="SUPFAM" id="SSF88713">
    <property type="entry name" value="Glycoside hydrolase/deacetylase"/>
    <property type="match status" value="1"/>
</dbReference>
<gene>
    <name evidence="7" type="ORF">MM415B00684_0023</name>
    <name evidence="6" type="ORF">TM448A00447_0017</name>
    <name evidence="8" type="ORF">TM448B00974_0015</name>
</gene>
<dbReference type="EMBL" id="MT144014">
    <property type="protein sequence ID" value="QJA46540.1"/>
    <property type="molecule type" value="Genomic_DNA"/>
</dbReference>
<evidence type="ECO:0000256" key="5">
    <source>
        <dbReference type="ARBA" id="ARBA00023277"/>
    </source>
</evidence>
<dbReference type="InterPro" id="IPR011330">
    <property type="entry name" value="Glyco_hydro/deAcase_b/a-brl"/>
</dbReference>
<accession>A0A6H1ZH66</accession>
<dbReference type="Gene3D" id="3.20.20.370">
    <property type="entry name" value="Glycoside hydrolase/deacetylase"/>
    <property type="match status" value="1"/>
</dbReference>
<dbReference type="GO" id="GO:0005975">
    <property type="term" value="P:carbohydrate metabolic process"/>
    <property type="evidence" value="ECO:0007669"/>
    <property type="project" value="InterPro"/>
</dbReference>
<keyword evidence="3" id="KW-0378">Hydrolase</keyword>
<keyword evidence="4" id="KW-0460">Magnesium</keyword>
<comment type="cofactor">
    <cofactor evidence="1">
        <name>Mg(2+)</name>
        <dbReference type="ChEBI" id="CHEBI:18420"/>
    </cofactor>
</comment>
<evidence type="ECO:0000313" key="8">
    <source>
        <dbReference type="EMBL" id="QJH97325.1"/>
    </source>
</evidence>
<evidence type="ECO:0000256" key="3">
    <source>
        <dbReference type="ARBA" id="ARBA00022801"/>
    </source>
</evidence>